<proteinExistence type="predicted"/>
<sequence>MVCYNFYCEFITSFHTDYNGEFLKTLSWCYKPKNGPDGPGGFIEFINRSVRNYIDIVFFAKYDRKNKNIIIRCEYNYFEYYNEKSETTFTLNGYKNNTYNYMNIHGNMINHLADEEILSFIKLFDQFFLEQTHIPLLDYEYDLYTKYIKQFPELICNYQSKKFKYDIDMYYNREEQGLIIRFNFHNKRNNHEDSIEYYIFKNRLVGDDFNDLDIELNNEILKQVDEIYINFTTFVELRLKN</sequence>
<accession>A0A6C0HWD7</accession>
<name>A0A6C0HWD7_9ZZZZ</name>
<dbReference type="EMBL" id="MN740025">
    <property type="protein sequence ID" value="QHT84730.1"/>
    <property type="molecule type" value="Genomic_DNA"/>
</dbReference>
<organism evidence="1">
    <name type="scientific">viral metagenome</name>
    <dbReference type="NCBI Taxonomy" id="1070528"/>
    <lineage>
        <taxon>unclassified sequences</taxon>
        <taxon>metagenomes</taxon>
        <taxon>organismal metagenomes</taxon>
    </lineage>
</organism>
<dbReference type="AlphaFoldDB" id="A0A6C0HWD7"/>
<reference evidence="1" key="1">
    <citation type="journal article" date="2020" name="Nature">
        <title>Giant virus diversity and host interactions through global metagenomics.</title>
        <authorList>
            <person name="Schulz F."/>
            <person name="Roux S."/>
            <person name="Paez-Espino D."/>
            <person name="Jungbluth S."/>
            <person name="Walsh D.A."/>
            <person name="Denef V.J."/>
            <person name="McMahon K.D."/>
            <person name="Konstantinidis K.T."/>
            <person name="Eloe-Fadrosh E.A."/>
            <person name="Kyrpides N.C."/>
            <person name="Woyke T."/>
        </authorList>
    </citation>
    <scope>NUCLEOTIDE SEQUENCE</scope>
    <source>
        <strain evidence="1">GVMAG-M-3300023184-177</strain>
    </source>
</reference>
<evidence type="ECO:0000313" key="1">
    <source>
        <dbReference type="EMBL" id="QHT84730.1"/>
    </source>
</evidence>
<protein>
    <submittedName>
        <fullName evidence="1">Uncharacterized protein</fullName>
    </submittedName>
</protein>